<dbReference type="AlphaFoldDB" id="A0A327QL79"/>
<protein>
    <submittedName>
        <fullName evidence="1">Uncharacterized protein</fullName>
    </submittedName>
</protein>
<dbReference type="RefSeq" id="WP_111598016.1">
    <property type="nucleotide sequence ID" value="NZ_QLLL01000004.1"/>
</dbReference>
<keyword evidence="2" id="KW-1185">Reference proteome</keyword>
<organism evidence="1 2">
    <name type="scientific">Chitinophaga skermanii</name>
    <dbReference type="NCBI Taxonomy" id="331697"/>
    <lineage>
        <taxon>Bacteria</taxon>
        <taxon>Pseudomonadati</taxon>
        <taxon>Bacteroidota</taxon>
        <taxon>Chitinophagia</taxon>
        <taxon>Chitinophagales</taxon>
        <taxon>Chitinophagaceae</taxon>
        <taxon>Chitinophaga</taxon>
    </lineage>
</organism>
<dbReference type="EMBL" id="QLLL01000004">
    <property type="protein sequence ID" value="RAJ05426.1"/>
    <property type="molecule type" value="Genomic_DNA"/>
</dbReference>
<name>A0A327QL79_9BACT</name>
<accession>A0A327QL79</accession>
<proteinExistence type="predicted"/>
<evidence type="ECO:0000313" key="2">
    <source>
        <dbReference type="Proteomes" id="UP000249547"/>
    </source>
</evidence>
<reference evidence="1 2" key="1">
    <citation type="submission" date="2018-06" db="EMBL/GenBank/DDBJ databases">
        <title>Genomic Encyclopedia of Archaeal and Bacterial Type Strains, Phase II (KMG-II): from individual species to whole genera.</title>
        <authorList>
            <person name="Goeker M."/>
        </authorList>
    </citation>
    <scope>NUCLEOTIDE SEQUENCE [LARGE SCALE GENOMIC DNA]</scope>
    <source>
        <strain evidence="1 2">DSM 23857</strain>
    </source>
</reference>
<sequence length="94" mass="10486">MENPETNKKYINDHIAIWNSVDGVSGGLAGDDFYTNSSITTNVRLNISKYFNKNEKLDAHSFDVKAPNAILDAIKSGELKPLKLQEKSKNDVMN</sequence>
<dbReference type="Proteomes" id="UP000249547">
    <property type="component" value="Unassembled WGS sequence"/>
</dbReference>
<evidence type="ECO:0000313" key="1">
    <source>
        <dbReference type="EMBL" id="RAJ05426.1"/>
    </source>
</evidence>
<gene>
    <name evidence="1" type="ORF">LX64_02584</name>
</gene>
<comment type="caution">
    <text evidence="1">The sequence shown here is derived from an EMBL/GenBank/DDBJ whole genome shotgun (WGS) entry which is preliminary data.</text>
</comment>